<keyword evidence="6" id="KW-0547">Nucleotide-binding</keyword>
<keyword evidence="13 15" id="KW-0753">Steroid metabolism</keyword>
<evidence type="ECO:0000256" key="10">
    <source>
        <dbReference type="ARBA" id="ARBA00023011"/>
    </source>
</evidence>
<evidence type="ECO:0000256" key="8">
    <source>
        <dbReference type="ARBA" id="ARBA00022840"/>
    </source>
</evidence>
<reference evidence="18" key="1">
    <citation type="journal article" date="2023" name="Mol. Phylogenet. Evol.">
        <title>Genome-scale phylogeny and comparative genomics of the fungal order Sordariales.</title>
        <authorList>
            <person name="Hensen N."/>
            <person name="Bonometti L."/>
            <person name="Westerberg I."/>
            <person name="Brannstrom I.O."/>
            <person name="Guillou S."/>
            <person name="Cros-Aarteil S."/>
            <person name="Calhoun S."/>
            <person name="Haridas S."/>
            <person name="Kuo A."/>
            <person name="Mondo S."/>
            <person name="Pangilinan J."/>
            <person name="Riley R."/>
            <person name="LaButti K."/>
            <person name="Andreopoulos B."/>
            <person name="Lipzen A."/>
            <person name="Chen C."/>
            <person name="Yan M."/>
            <person name="Daum C."/>
            <person name="Ng V."/>
            <person name="Clum A."/>
            <person name="Steindorff A."/>
            <person name="Ohm R.A."/>
            <person name="Martin F."/>
            <person name="Silar P."/>
            <person name="Natvig D.O."/>
            <person name="Lalanne C."/>
            <person name="Gautier V."/>
            <person name="Ament-Velasquez S.L."/>
            <person name="Kruys A."/>
            <person name="Hutchinson M.I."/>
            <person name="Powell A.J."/>
            <person name="Barry K."/>
            <person name="Miller A.N."/>
            <person name="Grigoriev I.V."/>
            <person name="Debuchy R."/>
            <person name="Gladieux P."/>
            <person name="Hiltunen Thoren M."/>
            <person name="Johannesson H."/>
        </authorList>
    </citation>
    <scope>NUCLEOTIDE SEQUENCE</scope>
    <source>
        <strain evidence="18">CBS 508.74</strain>
    </source>
</reference>
<evidence type="ECO:0000256" key="9">
    <source>
        <dbReference type="ARBA" id="ARBA00022955"/>
    </source>
</evidence>
<dbReference type="PIRSF" id="PIRSF017288">
    <property type="entry name" value="PMK_GHMP_euk"/>
    <property type="match status" value="1"/>
</dbReference>
<comment type="caution">
    <text evidence="18">The sequence shown here is derived from an EMBL/GenBank/DDBJ whole genome shotgun (WGS) entry which is preliminary data.</text>
</comment>
<evidence type="ECO:0000256" key="3">
    <source>
        <dbReference type="ARBA" id="ARBA00012958"/>
    </source>
</evidence>
<evidence type="ECO:0000256" key="11">
    <source>
        <dbReference type="ARBA" id="ARBA00023098"/>
    </source>
</evidence>
<dbReference type="InterPro" id="IPR016005">
    <property type="entry name" value="Erg8"/>
</dbReference>
<dbReference type="RefSeq" id="XP_064673523.1">
    <property type="nucleotide sequence ID" value="XM_064811080.1"/>
</dbReference>
<dbReference type="InterPro" id="IPR036554">
    <property type="entry name" value="GHMP_kinase_C_sf"/>
</dbReference>
<comment type="catalytic activity">
    <reaction evidence="14">
        <text>(R)-5-phosphomevalonate + ATP = (R)-5-diphosphomevalonate + ADP</text>
        <dbReference type="Rhea" id="RHEA:16341"/>
        <dbReference type="ChEBI" id="CHEBI:30616"/>
        <dbReference type="ChEBI" id="CHEBI:57557"/>
        <dbReference type="ChEBI" id="CHEBI:58146"/>
        <dbReference type="ChEBI" id="CHEBI:456216"/>
        <dbReference type="EC" id="2.7.4.2"/>
    </reaction>
    <physiologicalReaction direction="left-to-right" evidence="14">
        <dbReference type="Rhea" id="RHEA:16342"/>
    </physiologicalReaction>
</comment>
<evidence type="ECO:0000259" key="16">
    <source>
        <dbReference type="Pfam" id="PF00288"/>
    </source>
</evidence>
<reference evidence="18" key="2">
    <citation type="submission" date="2023-05" db="EMBL/GenBank/DDBJ databases">
        <authorList>
            <consortium name="Lawrence Berkeley National Laboratory"/>
            <person name="Steindorff A."/>
            <person name="Hensen N."/>
            <person name="Bonometti L."/>
            <person name="Westerberg I."/>
            <person name="Brannstrom I.O."/>
            <person name="Guillou S."/>
            <person name="Cros-Aarteil S."/>
            <person name="Calhoun S."/>
            <person name="Haridas S."/>
            <person name="Kuo A."/>
            <person name="Mondo S."/>
            <person name="Pangilinan J."/>
            <person name="Riley R."/>
            <person name="Labutti K."/>
            <person name="Andreopoulos B."/>
            <person name="Lipzen A."/>
            <person name="Chen C."/>
            <person name="Yanf M."/>
            <person name="Daum C."/>
            <person name="Ng V."/>
            <person name="Clum A."/>
            <person name="Ohm R."/>
            <person name="Martin F."/>
            <person name="Silar P."/>
            <person name="Natvig D."/>
            <person name="Lalanne C."/>
            <person name="Gautier V."/>
            <person name="Ament-Velasquez S.L."/>
            <person name="Kruys A."/>
            <person name="Hutchinson M.I."/>
            <person name="Powell A.J."/>
            <person name="Barry K."/>
            <person name="Miller A.N."/>
            <person name="Grigoriev I.V."/>
            <person name="Debuchy R."/>
            <person name="Gladieux P."/>
            <person name="Thoren M.H."/>
            <person name="Johannesson H."/>
        </authorList>
    </citation>
    <scope>NUCLEOTIDE SEQUENCE</scope>
    <source>
        <strain evidence="18">CBS 508.74</strain>
    </source>
</reference>
<dbReference type="PANTHER" id="PTHR31814">
    <property type="match status" value="1"/>
</dbReference>
<evidence type="ECO:0000256" key="2">
    <source>
        <dbReference type="ARBA" id="ARBA00006495"/>
    </source>
</evidence>
<dbReference type="SUPFAM" id="SSF54211">
    <property type="entry name" value="Ribosomal protein S5 domain 2-like"/>
    <property type="match status" value="1"/>
</dbReference>
<dbReference type="AlphaFoldDB" id="A0AAN6TK38"/>
<comment type="pathway">
    <text evidence="1 15">Isoprenoid biosynthesis; isopentenyl diphosphate biosynthesis via mevalonate pathway; isopentenyl diphosphate from (R)-mevalonate: step 2/3.</text>
</comment>
<keyword evidence="4 15" id="KW-0444">Lipid biosynthesis</keyword>
<evidence type="ECO:0000256" key="15">
    <source>
        <dbReference type="PIRNR" id="PIRNR017288"/>
    </source>
</evidence>
<dbReference type="Gene3D" id="3.30.230.10">
    <property type="match status" value="1"/>
</dbReference>
<keyword evidence="10" id="KW-0756">Sterol biosynthesis</keyword>
<dbReference type="GO" id="GO:0005777">
    <property type="term" value="C:peroxisome"/>
    <property type="evidence" value="ECO:0007669"/>
    <property type="project" value="TreeGrafter"/>
</dbReference>
<accession>A0AAN6TK38</accession>
<evidence type="ECO:0000256" key="12">
    <source>
        <dbReference type="ARBA" id="ARBA00023166"/>
    </source>
</evidence>
<evidence type="ECO:0000256" key="13">
    <source>
        <dbReference type="ARBA" id="ARBA00023221"/>
    </source>
</evidence>
<evidence type="ECO:0000256" key="1">
    <source>
        <dbReference type="ARBA" id="ARBA00005017"/>
    </source>
</evidence>
<dbReference type="InterPro" id="IPR006204">
    <property type="entry name" value="GHMP_kinase_N_dom"/>
</dbReference>
<evidence type="ECO:0000313" key="19">
    <source>
        <dbReference type="Proteomes" id="UP001302812"/>
    </source>
</evidence>
<protein>
    <recommendedName>
        <fullName evidence="3 15">Phosphomevalonate kinase</fullName>
        <ecNumber evidence="3 15">2.7.4.2</ecNumber>
    </recommendedName>
</protein>
<evidence type="ECO:0000256" key="4">
    <source>
        <dbReference type="ARBA" id="ARBA00022516"/>
    </source>
</evidence>
<dbReference type="Pfam" id="PF00288">
    <property type="entry name" value="GHMP_kinases_N"/>
    <property type="match status" value="1"/>
</dbReference>
<evidence type="ECO:0000313" key="18">
    <source>
        <dbReference type="EMBL" id="KAK4115953.1"/>
    </source>
</evidence>
<proteinExistence type="inferred from homology"/>
<keyword evidence="8" id="KW-0067">ATP-binding</keyword>
<keyword evidence="19" id="KW-1185">Reference proteome</keyword>
<evidence type="ECO:0000256" key="14">
    <source>
        <dbReference type="ARBA" id="ARBA00029326"/>
    </source>
</evidence>
<dbReference type="SUPFAM" id="SSF55060">
    <property type="entry name" value="GHMP Kinase, C-terminal domain"/>
    <property type="match status" value="1"/>
</dbReference>
<dbReference type="InterPro" id="IPR020568">
    <property type="entry name" value="Ribosomal_Su5_D2-typ_SF"/>
</dbReference>
<keyword evidence="7 15" id="KW-0418">Kinase</keyword>
<dbReference type="EC" id="2.7.4.2" evidence="3 15"/>
<sequence length="458" mass="49287">MSDTTIAERNPTVAVSAPGKVLLAGGYIVLDRRYTGLVFGLSARIHVLAHEIPTSEGVHISEIVVQSPQFLNATWRYGYRLVDNDGGIKVTQLQTGPPVDANHFIETTLNYVLTYIAYADKDRTKGSFKPASFVVLADNDYYSSPLSPADEASAGAGKDGQHRFRHYGTTLRDAHKTGLGSSAAIVTSLTAALLAHYMDPRAFDITSPAGRRVLHNLAQLAHCAAQGKIGSGFDVATAVYGSSVYQRFSPSLVPGVAPGEAGFASLVTKTVGDGVEKDNWDYNIHPVALPPGVAIRMVDVDCGTQTVGMVKKVHDWRDAHPHDAAGVYGSLQACVERLAEVLRGGKTDEIGGAMRPVRELMRRMGQDSGAPIEPESQTAMLDALEKVAGVYGTVVPGAGGYDAAAVVMRDDKETEQKVKEFLEGWSKEHGIRVSLMAVRGETEGIRKEDVNQFRSWLH</sequence>
<feature type="domain" description="GHMP kinase C-terminal" evidence="17">
    <location>
        <begin position="353"/>
        <end position="422"/>
    </location>
</feature>
<dbReference type="Gene3D" id="3.30.70.890">
    <property type="entry name" value="GHMP kinase, C-terminal domain"/>
    <property type="match status" value="1"/>
</dbReference>
<dbReference type="Pfam" id="PF08544">
    <property type="entry name" value="GHMP_kinases_C"/>
    <property type="match status" value="1"/>
</dbReference>
<dbReference type="GO" id="GO:0010142">
    <property type="term" value="P:farnesyl diphosphate biosynthetic process, mevalonate pathway"/>
    <property type="evidence" value="ECO:0007669"/>
    <property type="project" value="TreeGrafter"/>
</dbReference>
<evidence type="ECO:0000256" key="5">
    <source>
        <dbReference type="ARBA" id="ARBA00022679"/>
    </source>
</evidence>
<evidence type="ECO:0000259" key="17">
    <source>
        <dbReference type="Pfam" id="PF08544"/>
    </source>
</evidence>
<dbReference type="EMBL" id="MU853334">
    <property type="protein sequence ID" value="KAK4115953.1"/>
    <property type="molecule type" value="Genomic_DNA"/>
</dbReference>
<keyword evidence="9 15" id="KW-0752">Steroid biosynthesis</keyword>
<dbReference type="InterPro" id="IPR035102">
    <property type="entry name" value="Phosphomevalonate_kinase"/>
</dbReference>
<dbReference type="GO" id="GO:0019287">
    <property type="term" value="P:isopentenyl diphosphate biosynthetic process, mevalonate pathway"/>
    <property type="evidence" value="ECO:0007669"/>
    <property type="project" value="UniProtKB-UniRule"/>
</dbReference>
<dbReference type="InterPro" id="IPR013750">
    <property type="entry name" value="GHMP_kinase_C_dom"/>
</dbReference>
<dbReference type="GO" id="GO:0004631">
    <property type="term" value="F:phosphomevalonate kinase activity"/>
    <property type="evidence" value="ECO:0007669"/>
    <property type="project" value="UniProtKB-UniRule"/>
</dbReference>
<comment type="similarity">
    <text evidence="2 15">Belongs to the GHMP kinase family. Mevalonate kinase subfamily.</text>
</comment>
<evidence type="ECO:0000256" key="6">
    <source>
        <dbReference type="ARBA" id="ARBA00022741"/>
    </source>
</evidence>
<dbReference type="GeneID" id="89935205"/>
<dbReference type="PANTHER" id="PTHR31814:SF2">
    <property type="entry name" value="PHOSPHOMEVALONATE KINASE"/>
    <property type="match status" value="1"/>
</dbReference>
<dbReference type="Proteomes" id="UP001302812">
    <property type="component" value="Unassembled WGS sequence"/>
</dbReference>
<dbReference type="GO" id="GO:0006696">
    <property type="term" value="P:ergosterol biosynthetic process"/>
    <property type="evidence" value="ECO:0007669"/>
    <property type="project" value="TreeGrafter"/>
</dbReference>
<dbReference type="InterPro" id="IPR014721">
    <property type="entry name" value="Ribsml_uS5_D2-typ_fold_subgr"/>
</dbReference>
<keyword evidence="12" id="KW-1207">Sterol metabolism</keyword>
<dbReference type="GO" id="GO:0005524">
    <property type="term" value="F:ATP binding"/>
    <property type="evidence" value="ECO:0007669"/>
    <property type="project" value="UniProtKB-UniRule"/>
</dbReference>
<feature type="domain" description="GHMP kinase N-terminal" evidence="16">
    <location>
        <begin position="176"/>
        <end position="241"/>
    </location>
</feature>
<organism evidence="18 19">
    <name type="scientific">Canariomyces notabilis</name>
    <dbReference type="NCBI Taxonomy" id="2074819"/>
    <lineage>
        <taxon>Eukaryota</taxon>
        <taxon>Fungi</taxon>
        <taxon>Dikarya</taxon>
        <taxon>Ascomycota</taxon>
        <taxon>Pezizomycotina</taxon>
        <taxon>Sordariomycetes</taxon>
        <taxon>Sordariomycetidae</taxon>
        <taxon>Sordariales</taxon>
        <taxon>Chaetomiaceae</taxon>
        <taxon>Canariomyces</taxon>
    </lineage>
</organism>
<keyword evidence="11 15" id="KW-0443">Lipid metabolism</keyword>
<evidence type="ECO:0000256" key="7">
    <source>
        <dbReference type="ARBA" id="ARBA00022777"/>
    </source>
</evidence>
<name>A0AAN6TK38_9PEZI</name>
<keyword evidence="5 15" id="KW-0808">Transferase</keyword>
<gene>
    <name evidence="18" type="ORF">N656DRAFT_703148</name>
</gene>